<dbReference type="InterPro" id="IPR049142">
    <property type="entry name" value="MS_channel_1st"/>
</dbReference>
<dbReference type="InterPro" id="IPR023408">
    <property type="entry name" value="MscS_beta-dom_sf"/>
</dbReference>
<dbReference type="InterPro" id="IPR010920">
    <property type="entry name" value="LSM_dom_sf"/>
</dbReference>
<dbReference type="GO" id="GO:0008381">
    <property type="term" value="F:mechanosensitive monoatomic ion channel activity"/>
    <property type="evidence" value="ECO:0007669"/>
    <property type="project" value="UniProtKB-ARBA"/>
</dbReference>
<evidence type="ECO:0000313" key="12">
    <source>
        <dbReference type="Proteomes" id="UP000620139"/>
    </source>
</evidence>
<feature type="transmembrane region" description="Helical" evidence="7">
    <location>
        <begin position="20"/>
        <end position="39"/>
    </location>
</feature>
<evidence type="ECO:0000256" key="1">
    <source>
        <dbReference type="ARBA" id="ARBA00004651"/>
    </source>
</evidence>
<feature type="domain" description="Mechanosensitive ion channel transmembrane helices 2/3" evidence="10">
    <location>
        <begin position="205"/>
        <end position="246"/>
    </location>
</feature>
<feature type="transmembrane region" description="Helical" evidence="7">
    <location>
        <begin position="237"/>
        <end position="259"/>
    </location>
</feature>
<evidence type="ECO:0000256" key="6">
    <source>
        <dbReference type="ARBA" id="ARBA00023136"/>
    </source>
</evidence>
<dbReference type="PANTHER" id="PTHR30347">
    <property type="entry name" value="POTASSIUM CHANNEL RELATED"/>
    <property type="match status" value="1"/>
</dbReference>
<feature type="transmembrane region" description="Helical" evidence="7">
    <location>
        <begin position="162"/>
        <end position="184"/>
    </location>
</feature>
<dbReference type="Pfam" id="PF21082">
    <property type="entry name" value="MS_channel_3rd"/>
    <property type="match status" value="1"/>
</dbReference>
<evidence type="ECO:0000259" key="9">
    <source>
        <dbReference type="Pfam" id="PF21082"/>
    </source>
</evidence>
<dbReference type="Gene3D" id="3.30.70.100">
    <property type="match status" value="1"/>
</dbReference>
<feature type="domain" description="Mechanosensitive ion channel MscS C-terminal" evidence="9">
    <location>
        <begin position="323"/>
        <end position="405"/>
    </location>
</feature>
<keyword evidence="4 7" id="KW-0812">Transmembrane</keyword>
<dbReference type="InterPro" id="IPR006685">
    <property type="entry name" value="MscS_channel_2nd"/>
</dbReference>
<accession>A0A931IVR4</accession>
<dbReference type="SUPFAM" id="SSF82861">
    <property type="entry name" value="Mechanosensitive channel protein MscS (YggB), transmembrane region"/>
    <property type="match status" value="1"/>
</dbReference>
<sequence length="415" mass="44624">MESNTVDEWSQLLGQRGVSWEALALGVGLALAWVLVRALASRREGEAGVLLGRHGVDGLFFPLLLMLLTYALIKLWPAFGFKPALLKLVQPIWISLAVIRLVVRVLQAALPASRGTLLAERWVAWLAWGGSVLWITGLWPAAMEELESIAWKLGGSTVSLRSLLEGAVAVVVILVGALWLSAVLESRLLKNSAQNDLSARKIIANLIRAGLLFTGLLLALSIAGIDLTALSVLGGALGVGLGFGLQKLAANYVSGFVILAERSLRIGDVVKVDGFEGRITDIKTRYTVIRALNGRESVVPNELLITQRVENSSLADPKVLLSTAVTVGYETDLEPLMAALQTTVAAVPRVQQDPGPVAQLHGFGADGLDLHLHFWIADPENGSGNVRSDVNRAILNLLRTQGISIPYPQRVVHQR</sequence>
<evidence type="ECO:0000259" key="10">
    <source>
        <dbReference type="Pfam" id="PF21088"/>
    </source>
</evidence>
<dbReference type="PANTHER" id="PTHR30347:SF1">
    <property type="entry name" value="MECHANOSENSITIVE CHANNEL MSCK"/>
    <property type="match status" value="1"/>
</dbReference>
<evidence type="ECO:0000256" key="3">
    <source>
        <dbReference type="ARBA" id="ARBA00022475"/>
    </source>
</evidence>
<evidence type="ECO:0000259" key="8">
    <source>
        <dbReference type="Pfam" id="PF00924"/>
    </source>
</evidence>
<dbReference type="SUPFAM" id="SSF82689">
    <property type="entry name" value="Mechanosensitive channel protein MscS (YggB), C-terminal domain"/>
    <property type="match status" value="1"/>
</dbReference>
<dbReference type="Proteomes" id="UP000620139">
    <property type="component" value="Unassembled WGS sequence"/>
</dbReference>
<dbReference type="SUPFAM" id="SSF50182">
    <property type="entry name" value="Sm-like ribonucleoproteins"/>
    <property type="match status" value="1"/>
</dbReference>
<evidence type="ECO:0000313" key="11">
    <source>
        <dbReference type="EMBL" id="MBH9552822.1"/>
    </source>
</evidence>
<dbReference type="InterPro" id="IPR011066">
    <property type="entry name" value="MscS_channel_C_sf"/>
</dbReference>
<feature type="transmembrane region" description="Helical" evidence="7">
    <location>
        <begin position="59"/>
        <end position="79"/>
    </location>
</feature>
<dbReference type="Pfam" id="PF21088">
    <property type="entry name" value="MS_channel_1st"/>
    <property type="match status" value="1"/>
</dbReference>
<dbReference type="InterPro" id="IPR052702">
    <property type="entry name" value="MscS-like_channel"/>
</dbReference>
<comment type="similarity">
    <text evidence="2">Belongs to the MscS (TC 1.A.23) family.</text>
</comment>
<evidence type="ECO:0000256" key="7">
    <source>
        <dbReference type="SAM" id="Phobius"/>
    </source>
</evidence>
<name>A0A931IVR4_9BURK</name>
<keyword evidence="6 7" id="KW-0472">Membrane</keyword>
<comment type="subcellular location">
    <subcellularLocation>
        <location evidence="1">Cell membrane</location>
        <topology evidence="1">Multi-pass membrane protein</topology>
    </subcellularLocation>
</comment>
<dbReference type="InterPro" id="IPR011014">
    <property type="entry name" value="MscS_channel_TM-2"/>
</dbReference>
<keyword evidence="5 7" id="KW-1133">Transmembrane helix</keyword>
<feature type="transmembrane region" description="Helical" evidence="7">
    <location>
        <begin position="205"/>
        <end position="225"/>
    </location>
</feature>
<organism evidence="11 12">
    <name type="scientific">Inhella gelatinilytica</name>
    <dbReference type="NCBI Taxonomy" id="2795030"/>
    <lineage>
        <taxon>Bacteria</taxon>
        <taxon>Pseudomonadati</taxon>
        <taxon>Pseudomonadota</taxon>
        <taxon>Betaproteobacteria</taxon>
        <taxon>Burkholderiales</taxon>
        <taxon>Sphaerotilaceae</taxon>
        <taxon>Inhella</taxon>
    </lineage>
</organism>
<dbReference type="GO" id="GO:0005886">
    <property type="term" value="C:plasma membrane"/>
    <property type="evidence" value="ECO:0007669"/>
    <property type="project" value="UniProtKB-SubCell"/>
</dbReference>
<dbReference type="Gene3D" id="1.10.287.1260">
    <property type="match status" value="1"/>
</dbReference>
<proteinExistence type="inferred from homology"/>
<dbReference type="InterPro" id="IPR049278">
    <property type="entry name" value="MS_channel_C"/>
</dbReference>
<reference evidence="11" key="1">
    <citation type="submission" date="2020-12" db="EMBL/GenBank/DDBJ databases">
        <title>The genome sequence of Inhella sp. 4Y17.</title>
        <authorList>
            <person name="Liu Y."/>
        </authorList>
    </citation>
    <scope>NUCLEOTIDE SEQUENCE</scope>
    <source>
        <strain evidence="11">4Y10</strain>
    </source>
</reference>
<feature type="domain" description="Mechanosensitive ion channel MscS" evidence="8">
    <location>
        <begin position="248"/>
        <end position="313"/>
    </location>
</feature>
<comment type="caution">
    <text evidence="11">The sequence shown here is derived from an EMBL/GenBank/DDBJ whole genome shotgun (WGS) entry which is preliminary data.</text>
</comment>
<feature type="transmembrane region" description="Helical" evidence="7">
    <location>
        <begin position="122"/>
        <end position="142"/>
    </location>
</feature>
<evidence type="ECO:0000256" key="2">
    <source>
        <dbReference type="ARBA" id="ARBA00008017"/>
    </source>
</evidence>
<evidence type="ECO:0000256" key="5">
    <source>
        <dbReference type="ARBA" id="ARBA00022989"/>
    </source>
</evidence>
<gene>
    <name evidence="11" type="ORF">I7X43_08140</name>
</gene>
<protein>
    <submittedName>
        <fullName evidence="11">Mechanosensitive ion channel</fullName>
    </submittedName>
</protein>
<feature type="transmembrane region" description="Helical" evidence="7">
    <location>
        <begin position="91"/>
        <end position="110"/>
    </location>
</feature>
<keyword evidence="3" id="KW-1003">Cell membrane</keyword>
<dbReference type="Gene3D" id="2.30.30.60">
    <property type="match status" value="1"/>
</dbReference>
<keyword evidence="12" id="KW-1185">Reference proteome</keyword>
<dbReference type="AlphaFoldDB" id="A0A931IVR4"/>
<evidence type="ECO:0000256" key="4">
    <source>
        <dbReference type="ARBA" id="ARBA00022692"/>
    </source>
</evidence>
<dbReference type="Pfam" id="PF00924">
    <property type="entry name" value="MS_channel_2nd"/>
    <property type="match status" value="1"/>
</dbReference>
<dbReference type="EMBL" id="JAEDAL010000003">
    <property type="protein sequence ID" value="MBH9552822.1"/>
    <property type="molecule type" value="Genomic_DNA"/>
</dbReference>